<dbReference type="EMBL" id="JAKKPZ010000039">
    <property type="protein sequence ID" value="KAI1707750.1"/>
    <property type="molecule type" value="Genomic_DNA"/>
</dbReference>
<organism evidence="2 3">
    <name type="scientific">Ditylenchus destructor</name>
    <dbReference type="NCBI Taxonomy" id="166010"/>
    <lineage>
        <taxon>Eukaryota</taxon>
        <taxon>Metazoa</taxon>
        <taxon>Ecdysozoa</taxon>
        <taxon>Nematoda</taxon>
        <taxon>Chromadorea</taxon>
        <taxon>Rhabditida</taxon>
        <taxon>Tylenchina</taxon>
        <taxon>Tylenchomorpha</taxon>
        <taxon>Sphaerularioidea</taxon>
        <taxon>Anguinidae</taxon>
        <taxon>Anguininae</taxon>
        <taxon>Ditylenchus</taxon>
    </lineage>
</organism>
<feature type="transmembrane region" description="Helical" evidence="1">
    <location>
        <begin position="77"/>
        <end position="97"/>
    </location>
</feature>
<proteinExistence type="predicted"/>
<dbReference type="Proteomes" id="UP001201812">
    <property type="component" value="Unassembled WGS sequence"/>
</dbReference>
<gene>
    <name evidence="2" type="ORF">DdX_12306</name>
</gene>
<dbReference type="AlphaFoldDB" id="A0AAD4MYM8"/>
<evidence type="ECO:0000256" key="1">
    <source>
        <dbReference type="SAM" id="Phobius"/>
    </source>
</evidence>
<sequence>MRRSVRLAEKTTSTEKEAQIGPKLKKNRLDDKTSKIAIFDNGTMVEAFKYLSYYQLAKSGFVSKRFRNLIKTHRHSLALLYVSYIGMNNFLVIPTGIRMFENELSPEDYNEWVIRNNYSKQIPPAAGKQSTDDVRKIYRFRANIYCKDSNATTTVFSARTKLNHESWPLFQHFVRLLSDPFVYIQYLNLTPLKELLHLLSEAINPDHGRIQCEELAYEFNLKTKKFWNWTKAHLCCNRLEIFLKTGNSDNVFFDLFMTGAHFTPNVVIQGRPLFQSVTDFVQKFIGLKNCDASQMIESIRCYDHESTVDALKVKYGPFFTKEEKIQYDSATALVFEFVNADIGKKLRLICQTDTRIDMKIINV</sequence>
<keyword evidence="1" id="KW-0472">Membrane</keyword>
<evidence type="ECO:0008006" key="4">
    <source>
        <dbReference type="Google" id="ProtNLM"/>
    </source>
</evidence>
<protein>
    <recommendedName>
        <fullName evidence="4">F-box domain-containing protein</fullName>
    </recommendedName>
</protein>
<keyword evidence="3" id="KW-1185">Reference proteome</keyword>
<name>A0AAD4MYM8_9BILA</name>
<comment type="caution">
    <text evidence="2">The sequence shown here is derived from an EMBL/GenBank/DDBJ whole genome shotgun (WGS) entry which is preliminary data.</text>
</comment>
<reference evidence="2" key="1">
    <citation type="submission" date="2022-01" db="EMBL/GenBank/DDBJ databases">
        <title>Genome Sequence Resource for Two Populations of Ditylenchus destructor, the Migratory Endoparasitic Phytonematode.</title>
        <authorList>
            <person name="Zhang H."/>
            <person name="Lin R."/>
            <person name="Xie B."/>
        </authorList>
    </citation>
    <scope>NUCLEOTIDE SEQUENCE</scope>
    <source>
        <strain evidence="2">BazhouSP</strain>
    </source>
</reference>
<keyword evidence="1" id="KW-1133">Transmembrane helix</keyword>
<keyword evidence="1" id="KW-0812">Transmembrane</keyword>
<evidence type="ECO:0000313" key="3">
    <source>
        <dbReference type="Proteomes" id="UP001201812"/>
    </source>
</evidence>
<evidence type="ECO:0000313" key="2">
    <source>
        <dbReference type="EMBL" id="KAI1707750.1"/>
    </source>
</evidence>
<accession>A0AAD4MYM8</accession>